<protein>
    <recommendedName>
        <fullName evidence="3">Anhydro-N-acetylmuramic acid kinase</fullName>
    </recommendedName>
</protein>
<evidence type="ECO:0000313" key="2">
    <source>
        <dbReference type="Proteomes" id="UP000076078"/>
    </source>
</evidence>
<dbReference type="Proteomes" id="UP000076078">
    <property type="component" value="Unassembled WGS sequence"/>
</dbReference>
<dbReference type="OMA" id="TGPGNMV"/>
<sequence length="424" mass="46876">MNKNCILKCIGLMSGTSVDAIDVAICDIKVIGDSKVATENQYEIKEIAFEKVTWSETVRNQIFQCFNTDVKPQSTTSVVQLISHINFMIGKEFANAVISVCKKHSIELDQIDIIGSHGQTLWHNIDNNGKVTDTLQLGDISVISNLTGCTVIGDFRTSDVSTGGQGAPFASIFDSLILLQKNYNQAIQNIGGIGNVTILPSTLQNDKMIKPLSFDTGPGNVLMDWMVCKLSDAKLDYDDKGNLARSGKVIDSILEEMMNSSYFNLTPPKSTGRELFSKEYAESFYEKSKLLGRSDIDILCTFTEFTALSIAQSYWDYSPVRPLHRVYIAGGGCKNDYLLERIQYHCRRLFGTDTIEVWGHDTLGFGSESKEGLLFALLAVLHIHSIDINMKDLTGNQSPHPTGIKLGKLSPGRNILHLLSKVNN</sequence>
<dbReference type="Pfam" id="PF03702">
    <property type="entry name" value="AnmK"/>
    <property type="match status" value="1"/>
</dbReference>
<dbReference type="PANTHER" id="PTHR30605:SF0">
    <property type="entry name" value="ANHYDRO-N-ACETYLMURAMIC ACID KINASE"/>
    <property type="match status" value="1"/>
</dbReference>
<dbReference type="GO" id="GO:0005524">
    <property type="term" value="F:ATP binding"/>
    <property type="evidence" value="ECO:0007669"/>
    <property type="project" value="InterPro"/>
</dbReference>
<dbReference type="Gene3D" id="3.30.420.40">
    <property type="match status" value="2"/>
</dbReference>
<comment type="caution">
    <text evidence="1">The sequence shown here is derived from an EMBL/GenBank/DDBJ whole genome shotgun (WGS) entry which is preliminary data.</text>
</comment>
<reference evidence="1 2" key="1">
    <citation type="submission" date="2015-12" db="EMBL/GenBank/DDBJ databases">
        <title>Dictyostelia acquired genes for synthesis and detection of signals that induce cell-type specialization by lateral gene transfer from prokaryotes.</title>
        <authorList>
            <person name="Gloeckner G."/>
            <person name="Schaap P."/>
        </authorList>
    </citation>
    <scope>NUCLEOTIDE SEQUENCE [LARGE SCALE GENOMIC DNA]</scope>
    <source>
        <strain evidence="1 2">TK</strain>
    </source>
</reference>
<evidence type="ECO:0000313" key="1">
    <source>
        <dbReference type="EMBL" id="KYR02626.1"/>
    </source>
</evidence>
<dbReference type="InterPro" id="IPR043129">
    <property type="entry name" value="ATPase_NBD"/>
</dbReference>
<dbReference type="EMBL" id="LODT01000001">
    <property type="protein sequence ID" value="KYR02626.1"/>
    <property type="molecule type" value="Genomic_DNA"/>
</dbReference>
<dbReference type="OrthoDB" id="5427593at2759"/>
<name>A0A152A8R6_TIELA</name>
<accession>A0A152A8R6</accession>
<evidence type="ECO:0008006" key="3">
    <source>
        <dbReference type="Google" id="ProtNLM"/>
    </source>
</evidence>
<dbReference type="AlphaFoldDB" id="A0A152A8R6"/>
<organism evidence="1 2">
    <name type="scientific">Tieghemostelium lacteum</name>
    <name type="common">Slime mold</name>
    <name type="synonym">Dictyostelium lacteum</name>
    <dbReference type="NCBI Taxonomy" id="361077"/>
    <lineage>
        <taxon>Eukaryota</taxon>
        <taxon>Amoebozoa</taxon>
        <taxon>Evosea</taxon>
        <taxon>Eumycetozoa</taxon>
        <taxon>Dictyostelia</taxon>
        <taxon>Dictyosteliales</taxon>
        <taxon>Raperosteliaceae</taxon>
        <taxon>Tieghemostelium</taxon>
    </lineage>
</organism>
<dbReference type="InterPro" id="IPR005338">
    <property type="entry name" value="Anhydro_N_Ac-Mur_kinase"/>
</dbReference>
<keyword evidence="2" id="KW-1185">Reference proteome</keyword>
<gene>
    <name evidence="1" type="ORF">DLAC_00074</name>
</gene>
<dbReference type="STRING" id="361077.A0A152A8R6"/>
<proteinExistence type="predicted"/>
<dbReference type="PANTHER" id="PTHR30605">
    <property type="entry name" value="ANHYDRO-N-ACETYLMURAMIC ACID KINASE"/>
    <property type="match status" value="1"/>
</dbReference>
<dbReference type="GO" id="GO:0009254">
    <property type="term" value="P:peptidoglycan turnover"/>
    <property type="evidence" value="ECO:0007669"/>
    <property type="project" value="InterPro"/>
</dbReference>
<dbReference type="GO" id="GO:0006040">
    <property type="term" value="P:amino sugar metabolic process"/>
    <property type="evidence" value="ECO:0007669"/>
    <property type="project" value="InterPro"/>
</dbReference>
<dbReference type="GO" id="GO:0016773">
    <property type="term" value="F:phosphotransferase activity, alcohol group as acceptor"/>
    <property type="evidence" value="ECO:0007669"/>
    <property type="project" value="InterPro"/>
</dbReference>
<dbReference type="InParanoid" id="A0A152A8R6"/>
<dbReference type="SUPFAM" id="SSF53067">
    <property type="entry name" value="Actin-like ATPase domain"/>
    <property type="match status" value="1"/>
</dbReference>